<evidence type="ECO:0000259" key="5">
    <source>
        <dbReference type="PROSITE" id="PS50850"/>
    </source>
</evidence>
<evidence type="ECO:0000256" key="2">
    <source>
        <dbReference type="ARBA" id="ARBA00022989"/>
    </source>
</evidence>
<dbReference type="Proteomes" id="UP000537592">
    <property type="component" value="Unassembled WGS sequence"/>
</dbReference>
<keyword evidence="7" id="KW-1185">Reference proteome</keyword>
<feature type="transmembrane region" description="Helical" evidence="4">
    <location>
        <begin position="250"/>
        <end position="270"/>
    </location>
</feature>
<dbReference type="InterPro" id="IPR011701">
    <property type="entry name" value="MFS"/>
</dbReference>
<feature type="transmembrane region" description="Helical" evidence="4">
    <location>
        <begin position="137"/>
        <end position="159"/>
    </location>
</feature>
<dbReference type="AlphaFoldDB" id="A0A7W5Z688"/>
<organism evidence="6 7">
    <name type="scientific">Pseudochelatococcus contaminans</name>
    <dbReference type="NCBI Taxonomy" id="1538103"/>
    <lineage>
        <taxon>Bacteria</taxon>
        <taxon>Pseudomonadati</taxon>
        <taxon>Pseudomonadota</taxon>
        <taxon>Alphaproteobacteria</taxon>
        <taxon>Hyphomicrobiales</taxon>
        <taxon>Chelatococcaceae</taxon>
        <taxon>Pseudochelatococcus</taxon>
    </lineage>
</organism>
<dbReference type="RefSeq" id="WP_183753710.1">
    <property type="nucleotide sequence ID" value="NZ_JACICC010000007.1"/>
</dbReference>
<reference evidence="6 7" key="1">
    <citation type="submission" date="2020-08" db="EMBL/GenBank/DDBJ databases">
        <title>Genomic Encyclopedia of Type Strains, Phase IV (KMG-IV): sequencing the most valuable type-strain genomes for metagenomic binning, comparative biology and taxonomic classification.</title>
        <authorList>
            <person name="Goeker M."/>
        </authorList>
    </citation>
    <scope>NUCLEOTIDE SEQUENCE [LARGE SCALE GENOMIC DNA]</scope>
    <source>
        <strain evidence="6 7">DSM 28760</strain>
    </source>
</reference>
<dbReference type="PROSITE" id="PS50850">
    <property type="entry name" value="MFS"/>
    <property type="match status" value="1"/>
</dbReference>
<dbReference type="InterPro" id="IPR020846">
    <property type="entry name" value="MFS_dom"/>
</dbReference>
<evidence type="ECO:0000256" key="3">
    <source>
        <dbReference type="ARBA" id="ARBA00023136"/>
    </source>
</evidence>
<feature type="domain" description="Major facilitator superfamily (MFS) profile" evidence="5">
    <location>
        <begin position="12"/>
        <end position="399"/>
    </location>
</feature>
<proteinExistence type="predicted"/>
<feature type="transmembrane region" description="Helical" evidence="4">
    <location>
        <begin position="79"/>
        <end position="97"/>
    </location>
</feature>
<dbReference type="SUPFAM" id="SSF103473">
    <property type="entry name" value="MFS general substrate transporter"/>
    <property type="match status" value="1"/>
</dbReference>
<dbReference type="InterPro" id="IPR052524">
    <property type="entry name" value="MFS_Cyanate_Porter"/>
</dbReference>
<feature type="transmembrane region" description="Helical" evidence="4">
    <location>
        <begin position="165"/>
        <end position="185"/>
    </location>
</feature>
<keyword evidence="3 4" id="KW-0472">Membrane</keyword>
<dbReference type="PANTHER" id="PTHR23523:SF2">
    <property type="entry name" value="2-NITROIMIDAZOLE TRANSPORTER"/>
    <property type="match status" value="1"/>
</dbReference>
<dbReference type="EMBL" id="JACICC010000007">
    <property type="protein sequence ID" value="MBB3810600.1"/>
    <property type="molecule type" value="Genomic_DNA"/>
</dbReference>
<feature type="transmembrane region" description="Helical" evidence="4">
    <location>
        <begin position="365"/>
        <end position="386"/>
    </location>
</feature>
<feature type="transmembrane region" description="Helical" evidence="4">
    <location>
        <begin position="277"/>
        <end position="296"/>
    </location>
</feature>
<dbReference type="PANTHER" id="PTHR23523">
    <property type="match status" value="1"/>
</dbReference>
<dbReference type="GO" id="GO:0022857">
    <property type="term" value="F:transmembrane transporter activity"/>
    <property type="evidence" value="ECO:0007669"/>
    <property type="project" value="InterPro"/>
</dbReference>
<feature type="transmembrane region" description="Helical" evidence="4">
    <location>
        <begin position="212"/>
        <end position="230"/>
    </location>
</feature>
<evidence type="ECO:0000256" key="4">
    <source>
        <dbReference type="SAM" id="Phobius"/>
    </source>
</evidence>
<keyword evidence="1 4" id="KW-0812">Transmembrane</keyword>
<keyword evidence="2 4" id="KW-1133">Transmembrane helix</keyword>
<protein>
    <submittedName>
        <fullName evidence="6">CP family cyanate transporter-like MFS transporter</fullName>
    </submittedName>
</protein>
<comment type="caution">
    <text evidence="6">The sequence shown here is derived from an EMBL/GenBank/DDBJ whole genome shotgun (WGS) entry which is preliminary data.</text>
</comment>
<feature type="transmembrane region" description="Helical" evidence="4">
    <location>
        <begin position="103"/>
        <end position="125"/>
    </location>
</feature>
<dbReference type="InterPro" id="IPR036259">
    <property type="entry name" value="MFS_trans_sf"/>
</dbReference>
<gene>
    <name evidence="6" type="ORF">FHS81_002702</name>
</gene>
<dbReference type="Gene3D" id="1.20.1250.20">
    <property type="entry name" value="MFS general substrate transporter like domains"/>
    <property type="match status" value="1"/>
</dbReference>
<dbReference type="Pfam" id="PF07690">
    <property type="entry name" value="MFS_1"/>
    <property type="match status" value="1"/>
</dbReference>
<sequence length="399" mass="41761">MRKRSFSLSHPLWLITGILLIAASLRAPITGIAPLLGMIRADFALGTVEIGALTTLPLLAFAFASPFCVLLAREYGLERSLFLALIVIGGGVLFRSMGAVWMLFIGSAIIGIGIAIANVLLPALLKRDFPDHIASLTGAYALVAGLVAALTSALAVPIAKLPSSGWNWSLAAFIVLPVVAIIVWIPQLLNRSRPPAETATPPHSGPIWHSPLAWQVTLFFGLNSLIYYSVVTWLPAMLTESGYSAEAAGALHGVSQLATAVPGLVIAPLIQRFKDQRGIACATSLIVAISLLGLLVAPRWALIWAALFGFGTGATFILALSFVSLRAATVRQAGALSGMAQSVGYTMAAAAPPLLGLVHDMSSSWTVPLCLCVALCCAMAGFGAYAGRAAHIDNFNSII</sequence>
<evidence type="ECO:0000256" key="1">
    <source>
        <dbReference type="ARBA" id="ARBA00022692"/>
    </source>
</evidence>
<accession>A0A7W5Z688</accession>
<feature type="transmembrane region" description="Helical" evidence="4">
    <location>
        <begin position="50"/>
        <end position="72"/>
    </location>
</feature>
<feature type="transmembrane region" description="Helical" evidence="4">
    <location>
        <begin position="302"/>
        <end position="323"/>
    </location>
</feature>
<name>A0A7W5Z688_9HYPH</name>
<evidence type="ECO:0000313" key="7">
    <source>
        <dbReference type="Proteomes" id="UP000537592"/>
    </source>
</evidence>
<evidence type="ECO:0000313" key="6">
    <source>
        <dbReference type="EMBL" id="MBB3810600.1"/>
    </source>
</evidence>
<feature type="transmembrane region" description="Helical" evidence="4">
    <location>
        <begin position="335"/>
        <end position="359"/>
    </location>
</feature>